<accession>A0A1B0EZY6</accession>
<dbReference type="InterPro" id="IPR051417">
    <property type="entry name" value="SDr/BOS_complex"/>
</dbReference>
<keyword evidence="7" id="KW-1185">Reference proteome</keyword>
<evidence type="ECO:0000256" key="1">
    <source>
        <dbReference type="ARBA" id="ARBA00022729"/>
    </source>
</evidence>
<feature type="domain" description="NOMO-like N-terminal beta-sandwich" evidence="3">
    <location>
        <begin position="30"/>
        <end position="70"/>
    </location>
</feature>
<dbReference type="AlphaFoldDB" id="A0A1B0EZY6"/>
<feature type="domain" description="NOMO C-terminal transthyretin-like" evidence="5">
    <location>
        <begin position="879"/>
        <end position="980"/>
    </location>
</feature>
<organism evidence="6 7">
    <name type="scientific">Lutzomyia longipalpis</name>
    <name type="common">Sand fly</name>
    <dbReference type="NCBI Taxonomy" id="7200"/>
    <lineage>
        <taxon>Eukaryota</taxon>
        <taxon>Metazoa</taxon>
        <taxon>Ecdysozoa</taxon>
        <taxon>Arthropoda</taxon>
        <taxon>Hexapoda</taxon>
        <taxon>Insecta</taxon>
        <taxon>Pterygota</taxon>
        <taxon>Neoptera</taxon>
        <taxon>Endopterygota</taxon>
        <taxon>Diptera</taxon>
        <taxon>Nematocera</taxon>
        <taxon>Psychodoidea</taxon>
        <taxon>Psychodidae</taxon>
        <taxon>Lutzomyia</taxon>
        <taxon>Lutzomyia</taxon>
    </lineage>
</organism>
<evidence type="ECO:0000256" key="2">
    <source>
        <dbReference type="SAM" id="SignalP"/>
    </source>
</evidence>
<feature type="domain" description="NOMO second beta-sandwich" evidence="4">
    <location>
        <begin position="111"/>
        <end position="201"/>
    </location>
</feature>
<dbReference type="InterPro" id="IPR013784">
    <property type="entry name" value="Carb-bd-like_fold"/>
</dbReference>
<dbReference type="Pfam" id="PF22898">
    <property type="entry name" value="NOMO1-like_1st"/>
    <property type="match status" value="1"/>
</dbReference>
<reference evidence="6" key="1">
    <citation type="submission" date="2020-05" db="UniProtKB">
        <authorList>
            <consortium name="EnsemblMetazoa"/>
        </authorList>
    </citation>
    <scope>IDENTIFICATION</scope>
    <source>
        <strain evidence="6">Jacobina</strain>
    </source>
</reference>
<keyword evidence="1 2" id="KW-0732">Signal</keyword>
<dbReference type="PANTHER" id="PTHR23303">
    <property type="entry name" value="CARBOXYPEPTIDASE REGULATORY REGION-CONTAINING"/>
    <property type="match status" value="1"/>
</dbReference>
<dbReference type="VEuPathDB" id="VectorBase:LLONM1_010326"/>
<evidence type="ECO:0000313" key="7">
    <source>
        <dbReference type="Proteomes" id="UP000092461"/>
    </source>
</evidence>
<feature type="signal peptide" evidence="2">
    <location>
        <begin position="1"/>
        <end position="23"/>
    </location>
</feature>
<dbReference type="SUPFAM" id="SSF49452">
    <property type="entry name" value="Starch-binding domain-like"/>
    <property type="match status" value="1"/>
</dbReference>
<evidence type="ECO:0000259" key="4">
    <source>
        <dbReference type="Pfam" id="PF22904"/>
    </source>
</evidence>
<dbReference type="InterPro" id="IPR055074">
    <property type="entry name" value="NOMO1-3_2nd"/>
</dbReference>
<dbReference type="EMBL" id="AJWK01030696">
    <property type="status" value="NOT_ANNOTATED_CDS"/>
    <property type="molecule type" value="Genomic_DNA"/>
</dbReference>
<dbReference type="Gene3D" id="2.60.40.1120">
    <property type="entry name" value="Carboxypeptidase-like, regulatory domain"/>
    <property type="match status" value="2"/>
</dbReference>
<dbReference type="Pfam" id="PF22904">
    <property type="entry name" value="NOMO1-like_2nd"/>
    <property type="match status" value="2"/>
</dbReference>
<dbReference type="InterPro" id="IPR056191">
    <property type="entry name" value="NOMO_12th"/>
</dbReference>
<evidence type="ECO:0000259" key="3">
    <source>
        <dbReference type="Pfam" id="PF22898"/>
    </source>
</evidence>
<evidence type="ECO:0000313" key="6">
    <source>
        <dbReference type="EnsemblMetazoa" id="LLOJ008991-PA"/>
    </source>
</evidence>
<dbReference type="InterPro" id="IPR055075">
    <property type="entry name" value="NOMO-like_N"/>
</dbReference>
<dbReference type="SUPFAM" id="SSF49464">
    <property type="entry name" value="Carboxypeptidase regulatory domain-like"/>
    <property type="match status" value="1"/>
</dbReference>
<dbReference type="GO" id="GO:0005789">
    <property type="term" value="C:endoplasmic reticulum membrane"/>
    <property type="evidence" value="ECO:0007669"/>
    <property type="project" value="TreeGrafter"/>
</dbReference>
<name>A0A1B0EZY6_LUTLO</name>
<dbReference type="EnsemblMetazoa" id="LLOJ008991-RA">
    <property type="protein sequence ID" value="LLOJ008991-PA"/>
    <property type="gene ID" value="LLOJ008991"/>
</dbReference>
<sequence length="1071" mass="119595">MIRITFIEFSLIVLLIPLKLLTCEEILGCGGFIKSHASIDFSKVEIKLFTKQGSLKDKTDCSPSNGYYFCHCTTRASTSSRYHPHLDGVLNRKKLNWILMVKRTFAARGVMGFGISGRIAILGQPHLGAQGVHVELHDSSNSKADVRLTTTDSSGSFFFTPVIPGLYKIRVHHDKWYFEKTEIAVEVNTGNTELPENSLQVSGFDIMGTVLSDGQSFGNIAIALLPEKGMKHSPKCISSQYTSTISSERGYSEMPLCVSMSDNETGSFTFSGVTVEKDTVELRRHFEVKGFSVTGRILTNAINGKGVKNAMVKLNGLDVALTQDDGSYKFENIKSGTFTIQVTAENVQFTDQNVEIAAGNPRIPDIIVSEFKVCGQVVSSVSHRVVIKDLQEIFHVDLETPAGGSGGWCTYLPNGKYTVQEYNLFPKYKISMLTPHLYLELFFRQLRATVVGDVKCLPDAKDSSGCKDITINLNSLDMSGNDNGQYISAVLKNGKYTFTDVMPGKYEASVQDTSLCWETSRYAFVVQSATETIPTFIHSGFKVTIIASHVVKMKYRWEKAPANATELVEKDLQIGLNFFCVPKEGVYNVEFDWNHQYDPKEIPKTFSTGATTPYFVTFSKHRSIFGRIEPPVEGARVKLHFPGNSEMADVETETNNRGEFKFTNVDASVEIEITATKESYEFTAFNRNTNTINAKKLCEIVATVRDDAGNLLSGVLLSLSGGESYRKNLVTGDDGVIKFHSLSPSEYFLRPMMKEYKFDPASKIIDVQEGSTTFVDLTGRRISFSIFGIVTTLNGEPFPMFSLEPLPKHHAQIIKKRQIQRQMDILEFVDCNLDVKKGGGAGGNIQVDRTIPAKHKIEMKNADVKDASIIAISPLEFIDVTARVMASNNNHYKSLKISLFKKGNMDKPVYSQRIDSPLNPKSNINPGIMVFFPRIPFDGKSTYIVDLKTSLSEKNFKFNQPVAQFIANESTIFIELNFNADVRTTDGDLNPNSIVALVLILLIGFGFLKQDLVIELGRILWNKLNTIIQEAIDRRRKNEISKFDENFDEKELERLAKSINSVKKKKIKKIN</sequence>
<dbReference type="InterPro" id="IPR008969">
    <property type="entry name" value="CarboxyPept-like_regulatory"/>
</dbReference>
<dbReference type="EMBL" id="AJWK01030695">
    <property type="status" value="NOT_ANNOTATED_CDS"/>
    <property type="molecule type" value="Genomic_DNA"/>
</dbReference>
<feature type="chain" id="PRO_5008407115" description="Metalloproteinase-related collagenase pm5" evidence="2">
    <location>
        <begin position="24"/>
        <end position="1071"/>
    </location>
</feature>
<dbReference type="SUPFAM" id="SSF117074">
    <property type="entry name" value="Hypothetical protein PA1324"/>
    <property type="match status" value="1"/>
</dbReference>
<evidence type="ECO:0000259" key="5">
    <source>
        <dbReference type="Pfam" id="PF23192"/>
    </source>
</evidence>
<feature type="domain" description="NOMO second beta-sandwich" evidence="4">
    <location>
        <begin position="289"/>
        <end position="360"/>
    </location>
</feature>
<proteinExistence type="predicted"/>
<evidence type="ECO:0008006" key="8">
    <source>
        <dbReference type="Google" id="ProtNLM"/>
    </source>
</evidence>
<dbReference type="PANTHER" id="PTHR23303:SF14">
    <property type="entry name" value="BOS COMPLEX SUBUNIT NOMO1-RELATED"/>
    <property type="match status" value="1"/>
</dbReference>
<protein>
    <recommendedName>
        <fullName evidence="8">Metalloproteinase-related collagenase pm5</fullName>
    </recommendedName>
</protein>
<dbReference type="Proteomes" id="UP000092461">
    <property type="component" value="Unassembled WGS sequence"/>
</dbReference>
<dbReference type="GO" id="GO:0030246">
    <property type="term" value="F:carbohydrate binding"/>
    <property type="evidence" value="ECO:0007669"/>
    <property type="project" value="InterPro"/>
</dbReference>
<dbReference type="VEuPathDB" id="VectorBase:LLOJ008991"/>
<dbReference type="Pfam" id="PF23192">
    <property type="entry name" value="NOMO_12th"/>
    <property type="match status" value="1"/>
</dbReference>